<accession>A0A653E4K2</accession>
<protein>
    <submittedName>
        <fullName evidence="4">Response regulator</fullName>
    </submittedName>
</protein>
<dbReference type="SMART" id="SM00448">
    <property type="entry name" value="REC"/>
    <property type="match status" value="1"/>
</dbReference>
<dbReference type="InterPro" id="IPR001789">
    <property type="entry name" value="Sig_transdc_resp-reg_receiver"/>
</dbReference>
<dbReference type="SUPFAM" id="SSF52172">
    <property type="entry name" value="CheY-like"/>
    <property type="match status" value="1"/>
</dbReference>
<dbReference type="InterPro" id="IPR050595">
    <property type="entry name" value="Bact_response_regulator"/>
</dbReference>
<feature type="domain" description="Response regulatory" evidence="3">
    <location>
        <begin position="31"/>
        <end position="148"/>
    </location>
</feature>
<proteinExistence type="predicted"/>
<dbReference type="PANTHER" id="PTHR44591:SF21">
    <property type="entry name" value="TWO-COMPONENT RESPONSE REGULATOR"/>
    <property type="match status" value="1"/>
</dbReference>
<gene>
    <name evidence="4" type="ORF">PMYSY11_1655</name>
</gene>
<name>A0A653E4K2_9PSED</name>
<reference evidence="4" key="1">
    <citation type="submission" date="2019-02" db="EMBL/GenBank/DDBJ databases">
        <authorList>
            <consortium name="Genoscope - CEA"/>
            <person name="William W."/>
        </authorList>
    </citation>
    <scope>NUCLEOTIDE SEQUENCE [LARGE SCALE GENOMIC DNA]</scope>
    <source>
        <strain evidence="4">YSy11</strain>
    </source>
</reference>
<keyword evidence="1 2" id="KW-0597">Phosphoprotein</keyword>
<dbReference type="GO" id="GO:0000160">
    <property type="term" value="P:phosphorelay signal transduction system"/>
    <property type="evidence" value="ECO:0007669"/>
    <property type="project" value="InterPro"/>
</dbReference>
<evidence type="ECO:0000259" key="3">
    <source>
        <dbReference type="PROSITE" id="PS50110"/>
    </source>
</evidence>
<evidence type="ECO:0000256" key="1">
    <source>
        <dbReference type="ARBA" id="ARBA00022553"/>
    </source>
</evidence>
<dbReference type="EMBL" id="LR215729">
    <property type="protein sequence ID" value="VEV96702.1"/>
    <property type="molecule type" value="Genomic_DNA"/>
</dbReference>
<evidence type="ECO:0000313" key="4">
    <source>
        <dbReference type="EMBL" id="VEV96702.1"/>
    </source>
</evidence>
<dbReference type="AlphaFoldDB" id="A0A653E4K2"/>
<dbReference type="Gene3D" id="3.40.50.2300">
    <property type="match status" value="1"/>
</dbReference>
<evidence type="ECO:0000256" key="2">
    <source>
        <dbReference type="PROSITE-ProRule" id="PRU00169"/>
    </source>
</evidence>
<dbReference type="InterPro" id="IPR011006">
    <property type="entry name" value="CheY-like_superfamily"/>
</dbReference>
<sequence>MLNSVTINSYFFEGLPMHNPSDNTQRTSAQTILLVEDDAVVRTLTLEVLEAFGYNVFGAEDADSALTILRSEQALSLLMTDIGLPDISGLELAEQAQALRPDIPILLASGYDAQPHQSLQNGGSNGLIATITKPFQLDQLRNTLQSLLAI</sequence>
<organism evidence="4">
    <name type="scientific">Pseudomonas marincola</name>
    <dbReference type="NCBI Taxonomy" id="437900"/>
    <lineage>
        <taxon>Bacteria</taxon>
        <taxon>Pseudomonadati</taxon>
        <taxon>Pseudomonadota</taxon>
        <taxon>Gammaproteobacteria</taxon>
        <taxon>Pseudomonadales</taxon>
        <taxon>Pseudomonadaceae</taxon>
        <taxon>Pseudomonas</taxon>
    </lineage>
</organism>
<dbReference type="PROSITE" id="PS50110">
    <property type="entry name" value="RESPONSE_REGULATORY"/>
    <property type="match status" value="1"/>
</dbReference>
<dbReference type="PANTHER" id="PTHR44591">
    <property type="entry name" value="STRESS RESPONSE REGULATOR PROTEIN 1"/>
    <property type="match status" value="1"/>
</dbReference>
<feature type="modified residue" description="4-aspartylphosphate" evidence="2">
    <location>
        <position position="81"/>
    </location>
</feature>
<dbReference type="Pfam" id="PF00072">
    <property type="entry name" value="Response_reg"/>
    <property type="match status" value="1"/>
</dbReference>